<sequence>MNQPENFAKLITNNYANKLQDHIKFKANSYLKNYDEIDNRNIKIEETKPYKGDQLYAVGYPASFEDYFLLNEDGSSKQGDNRW</sequence>
<evidence type="ECO:0000313" key="1">
    <source>
        <dbReference type="EMBL" id="SYV97568.1"/>
    </source>
</evidence>
<dbReference type="EMBL" id="LS991951">
    <property type="protein sequence ID" value="SYV97568.1"/>
    <property type="molecule type" value="Genomic_DNA"/>
</dbReference>
<proteinExistence type="predicted"/>
<evidence type="ECO:0000313" key="2">
    <source>
        <dbReference type="Proteomes" id="UP000257559"/>
    </source>
</evidence>
<name>A0A3B0PJZ6_9BACT</name>
<gene>
    <name evidence="1" type="ORF">NCTC10132_00934</name>
</gene>
<protein>
    <submittedName>
        <fullName evidence="1">Membrane-associated lipoprotein</fullName>
    </submittedName>
</protein>
<accession>A0A3B0PJZ6</accession>
<feature type="non-terminal residue" evidence="1">
    <location>
        <position position="83"/>
    </location>
</feature>
<dbReference type="AlphaFoldDB" id="A0A3B0PJZ6"/>
<keyword evidence="2" id="KW-1185">Reference proteome</keyword>
<keyword evidence="1" id="KW-0449">Lipoprotein</keyword>
<reference evidence="2" key="1">
    <citation type="submission" date="2018-06" db="EMBL/GenBank/DDBJ databases">
        <authorList>
            <consortium name="Pathogen Informatics"/>
        </authorList>
    </citation>
    <scope>NUCLEOTIDE SEQUENCE [LARGE SCALE GENOMIC DNA]</scope>
    <source>
        <strain evidence="2">NCTC10132</strain>
    </source>
</reference>
<dbReference type="KEGG" id="medw:NCTC10132_00934"/>
<dbReference type="Proteomes" id="UP000257559">
    <property type="component" value="Chromosome"/>
</dbReference>
<organism evidence="1 2">
    <name type="scientific">Mycoplasmopsis edwardii</name>
    <dbReference type="NCBI Taxonomy" id="53558"/>
    <lineage>
        <taxon>Bacteria</taxon>
        <taxon>Bacillati</taxon>
        <taxon>Mycoplasmatota</taxon>
        <taxon>Mycoplasmoidales</taxon>
        <taxon>Metamycoplasmataceae</taxon>
        <taxon>Mycoplasmopsis</taxon>
    </lineage>
</organism>